<name>A0A8U0L0G7_BIFLI</name>
<evidence type="ECO:0000313" key="2">
    <source>
        <dbReference type="EMBL" id="VWQ27124.1"/>
    </source>
</evidence>
<evidence type="ECO:0000313" key="5">
    <source>
        <dbReference type="Proteomes" id="UP000494270"/>
    </source>
</evidence>
<organism evidence="2 5">
    <name type="scientific">Bifidobacterium longum subsp. infantis</name>
    <dbReference type="NCBI Taxonomy" id="1682"/>
    <lineage>
        <taxon>Bacteria</taxon>
        <taxon>Bacillati</taxon>
        <taxon>Actinomycetota</taxon>
        <taxon>Actinomycetes</taxon>
        <taxon>Bifidobacteriales</taxon>
        <taxon>Bifidobacteriaceae</taxon>
        <taxon>Bifidobacterium</taxon>
    </lineage>
</organism>
<dbReference type="AlphaFoldDB" id="A0A8U0L0G7"/>
<evidence type="ECO:0000313" key="3">
    <source>
        <dbReference type="EMBL" id="VWQ32756.1"/>
    </source>
</evidence>
<proteinExistence type="predicted"/>
<comment type="caution">
    <text evidence="2">The sequence shown here is derived from an EMBL/GenBank/DDBJ whole genome shotgun (WGS) entry which is preliminary data.</text>
</comment>
<sequence length="30" mass="2917">MTGRSGSPAAGGDVPSRGRAVRLGDVASTM</sequence>
<protein>
    <submittedName>
        <fullName evidence="2">Uncharacterized protein</fullName>
    </submittedName>
</protein>
<dbReference type="Proteomes" id="UP000494270">
    <property type="component" value="Unassembled WGS sequence"/>
</dbReference>
<dbReference type="Proteomes" id="UP000494179">
    <property type="component" value="Unassembled WGS sequence"/>
</dbReference>
<gene>
    <name evidence="3" type="ORF">BIFLH664_00194</name>
    <name evidence="2" type="ORF">BIFLH665_00216</name>
</gene>
<dbReference type="EMBL" id="CABWKI010000001">
    <property type="protein sequence ID" value="VWQ32756.1"/>
    <property type="molecule type" value="Genomic_DNA"/>
</dbReference>
<evidence type="ECO:0000313" key="4">
    <source>
        <dbReference type="Proteomes" id="UP000494179"/>
    </source>
</evidence>
<evidence type="ECO:0000256" key="1">
    <source>
        <dbReference type="SAM" id="MobiDB-lite"/>
    </source>
</evidence>
<reference evidence="4 5" key="1">
    <citation type="submission" date="2019-10" db="EMBL/GenBank/DDBJ databases">
        <authorList>
            <consortium name="Melissa Lawson"/>
            <person name="O'neill I."/>
        </authorList>
    </citation>
    <scope>NUCLEOTIDE SEQUENCE [LARGE SCALE GENOMIC DNA]</scope>
    <source>
        <strain evidence="3">LH_664</strain>
        <strain evidence="2">LH_665</strain>
    </source>
</reference>
<dbReference type="EMBL" id="CABWKE010000001">
    <property type="protein sequence ID" value="VWQ27124.1"/>
    <property type="molecule type" value="Genomic_DNA"/>
</dbReference>
<accession>A0A8U0L0G7</accession>
<feature type="region of interest" description="Disordered" evidence="1">
    <location>
        <begin position="1"/>
        <end position="30"/>
    </location>
</feature>